<dbReference type="SMART" id="SM00044">
    <property type="entry name" value="CYCc"/>
    <property type="match status" value="1"/>
</dbReference>
<dbReference type="GO" id="GO:0004016">
    <property type="term" value="F:adenylate cyclase activity"/>
    <property type="evidence" value="ECO:0007669"/>
    <property type="project" value="UniProtKB-ARBA"/>
</dbReference>
<dbReference type="Pfam" id="PF05226">
    <property type="entry name" value="CHASE2"/>
    <property type="match status" value="1"/>
</dbReference>
<reference evidence="9 10" key="1">
    <citation type="journal article" date="2016" name="Nat. Commun.">
        <title>Thousands of microbial genomes shed light on interconnected biogeochemical processes in an aquifer system.</title>
        <authorList>
            <person name="Anantharaman K."/>
            <person name="Brown C.T."/>
            <person name="Hug L.A."/>
            <person name="Sharon I."/>
            <person name="Castelle C.J."/>
            <person name="Probst A.J."/>
            <person name="Thomas B.C."/>
            <person name="Singh A."/>
            <person name="Wilkins M.J."/>
            <person name="Karaoz U."/>
            <person name="Brodie E.L."/>
            <person name="Williams K.H."/>
            <person name="Hubbard S.S."/>
            <person name="Banfield J.F."/>
        </authorList>
    </citation>
    <scope>NUCLEOTIDE SEQUENCE [LARGE SCALE GENOMIC DNA]</scope>
</reference>
<evidence type="ECO:0000256" key="3">
    <source>
        <dbReference type="ARBA" id="ARBA00022475"/>
    </source>
</evidence>
<evidence type="ECO:0000256" key="6">
    <source>
        <dbReference type="ARBA" id="ARBA00023136"/>
    </source>
</evidence>
<feature type="transmembrane region" description="Helical" evidence="7">
    <location>
        <begin position="319"/>
        <end position="338"/>
    </location>
</feature>
<dbReference type="InterPro" id="IPR050697">
    <property type="entry name" value="Adenylyl/Guanylyl_Cyclase_3/4"/>
</dbReference>
<organism evidence="9 10">
    <name type="scientific">Candidatus Yanofskybacteria bacterium RIFCSPHIGHO2_02_FULL_43_15c</name>
    <dbReference type="NCBI Taxonomy" id="1802679"/>
    <lineage>
        <taxon>Bacteria</taxon>
        <taxon>Candidatus Yanofskyibacteriota</taxon>
    </lineage>
</organism>
<dbReference type="Gene3D" id="3.30.70.1230">
    <property type="entry name" value="Nucleotide cyclase"/>
    <property type="match status" value="1"/>
</dbReference>
<name>A0A1F8FES6_9BACT</name>
<evidence type="ECO:0000313" key="9">
    <source>
        <dbReference type="EMBL" id="OGN11715.1"/>
    </source>
</evidence>
<dbReference type="PROSITE" id="PS50125">
    <property type="entry name" value="GUANYLATE_CYCLASE_2"/>
    <property type="match status" value="1"/>
</dbReference>
<keyword evidence="4 7" id="KW-0812">Transmembrane</keyword>
<comment type="caution">
    <text evidence="9">The sequence shown here is derived from an EMBL/GenBank/DDBJ whole genome shotgun (WGS) entry which is preliminary data.</text>
</comment>
<dbReference type="FunFam" id="3.30.70.1230:FF:000016">
    <property type="entry name" value="Adenylate/guanylate cyclase domain-containing protein"/>
    <property type="match status" value="1"/>
</dbReference>
<comment type="subcellular location">
    <subcellularLocation>
        <location evidence="1">Cell envelope</location>
    </subcellularLocation>
</comment>
<proteinExistence type="inferred from homology"/>
<dbReference type="InterPro" id="IPR001054">
    <property type="entry name" value="A/G_cyclase"/>
</dbReference>
<accession>A0A1F8FES6</accession>
<dbReference type="GO" id="GO:0030313">
    <property type="term" value="C:cell envelope"/>
    <property type="evidence" value="ECO:0007669"/>
    <property type="project" value="UniProtKB-SubCell"/>
</dbReference>
<protein>
    <recommendedName>
        <fullName evidence="8">Guanylate cyclase domain-containing protein</fullName>
    </recommendedName>
</protein>
<evidence type="ECO:0000313" key="10">
    <source>
        <dbReference type="Proteomes" id="UP000178197"/>
    </source>
</evidence>
<evidence type="ECO:0000256" key="5">
    <source>
        <dbReference type="ARBA" id="ARBA00022989"/>
    </source>
</evidence>
<evidence type="ECO:0000256" key="4">
    <source>
        <dbReference type="ARBA" id="ARBA00022692"/>
    </source>
</evidence>
<feature type="transmembrane region" description="Helical" evidence="7">
    <location>
        <begin position="288"/>
        <end position="307"/>
    </location>
</feature>
<gene>
    <name evidence="9" type="ORF">A3C71_02995</name>
</gene>
<dbReference type="PANTHER" id="PTHR43081">
    <property type="entry name" value="ADENYLATE CYCLASE, TERMINAL-DIFFERENTIATION SPECIFIC-RELATED"/>
    <property type="match status" value="1"/>
</dbReference>
<dbReference type="GO" id="GO:0006171">
    <property type="term" value="P:cAMP biosynthetic process"/>
    <property type="evidence" value="ECO:0007669"/>
    <property type="project" value="TreeGrafter"/>
</dbReference>
<dbReference type="AlphaFoldDB" id="A0A1F8FES6"/>
<dbReference type="PANTHER" id="PTHR43081:SF1">
    <property type="entry name" value="ADENYLATE CYCLASE, TERMINAL-DIFFERENTIATION SPECIFIC"/>
    <property type="match status" value="1"/>
</dbReference>
<dbReference type="GO" id="GO:0035556">
    <property type="term" value="P:intracellular signal transduction"/>
    <property type="evidence" value="ECO:0007669"/>
    <property type="project" value="InterPro"/>
</dbReference>
<keyword evidence="3" id="KW-1003">Cell membrane</keyword>
<comment type="similarity">
    <text evidence="2">Belongs to the adenylyl cyclase class-3 family.</text>
</comment>
<feature type="transmembrane region" description="Helical" evidence="7">
    <location>
        <begin position="264"/>
        <end position="281"/>
    </location>
</feature>
<dbReference type="Pfam" id="PF00211">
    <property type="entry name" value="Guanylate_cyc"/>
    <property type="match status" value="1"/>
</dbReference>
<dbReference type="SUPFAM" id="SSF55073">
    <property type="entry name" value="Nucleotide cyclase"/>
    <property type="match status" value="1"/>
</dbReference>
<evidence type="ECO:0000259" key="8">
    <source>
        <dbReference type="PROSITE" id="PS50125"/>
    </source>
</evidence>
<evidence type="ECO:0000256" key="7">
    <source>
        <dbReference type="SAM" id="Phobius"/>
    </source>
</evidence>
<dbReference type="SMART" id="SM01080">
    <property type="entry name" value="CHASE2"/>
    <property type="match status" value="1"/>
</dbReference>
<dbReference type="InterPro" id="IPR029787">
    <property type="entry name" value="Nucleotide_cyclase"/>
</dbReference>
<keyword evidence="5 7" id="KW-1133">Transmembrane helix</keyword>
<keyword evidence="6 7" id="KW-0472">Membrane</keyword>
<feature type="domain" description="Guanylate cyclase" evidence="8">
    <location>
        <begin position="380"/>
        <end position="512"/>
    </location>
</feature>
<evidence type="ECO:0000256" key="1">
    <source>
        <dbReference type="ARBA" id="ARBA00004196"/>
    </source>
</evidence>
<dbReference type="InterPro" id="IPR007890">
    <property type="entry name" value="CHASE2"/>
</dbReference>
<dbReference type="Proteomes" id="UP000178197">
    <property type="component" value="Unassembled WGS sequence"/>
</dbReference>
<sequence>MRSRNLKQDIFFVGLVILVWSLLPLTGAFSVQRDKLIDLLFTEKPHSSQVVILKIDEESLNSLGQWPWPRAIFAELINKLQTSRVIGIDVNFKEPSRLGETDDLLLAKAVNKSKSPVVLTSELTGLDPLTVARPLPKFSGAEMGYANMLVDSDGVVRKFWPKMLNEESFSTALAKHLGSRAASEQVVRINYAGPIDTTPSFSVLDVVEGKVPKEFFENRAVIIGATAKDLQDFHHTPFGLMSGAELQVNTLETLLGPQLIDAEPIWLFLIILFLGAVTLAVSFKVKKLLPLLGWIVLILVLYNLAAFWSFDQGLVFDFFYPNLMVIISGVLSVTAQFVSTAREKKFIQESFGKYLAPEVINELMTDPSRLKLGGQRKELSILFSDIRDFTSISEKMDPEELTHFLGEYFSRMTAVVLEHRGVVDKYIGDAVMAFWGAPVPEKNHAKQAVATALVMAAELKKLNEENKQKGWPEIKIGIGINSGEVVVGNMGSEKRFDYTVIGDNVNLASRLEGLNKTYQTSILISESTADEVKNLFTLRELGVTPVKGRQAAVKIFEVLAEKNR</sequence>
<evidence type="ECO:0000256" key="2">
    <source>
        <dbReference type="ARBA" id="ARBA00005381"/>
    </source>
</evidence>
<dbReference type="CDD" id="cd07302">
    <property type="entry name" value="CHD"/>
    <property type="match status" value="1"/>
</dbReference>
<dbReference type="EMBL" id="MGJT01000028">
    <property type="protein sequence ID" value="OGN11715.1"/>
    <property type="molecule type" value="Genomic_DNA"/>
</dbReference>